<evidence type="ECO:0000313" key="1">
    <source>
        <dbReference type="EMBL" id="MFC4986738.1"/>
    </source>
</evidence>
<accession>A0ABD5QAF3</accession>
<gene>
    <name evidence="1" type="ORF">ACFPFO_02905</name>
</gene>
<name>A0ABD5QAF3_9EURY</name>
<protein>
    <submittedName>
        <fullName evidence="1">Uncharacterized protein</fullName>
    </submittedName>
</protein>
<evidence type="ECO:0000313" key="2">
    <source>
        <dbReference type="Proteomes" id="UP001595925"/>
    </source>
</evidence>
<dbReference type="Proteomes" id="UP001595925">
    <property type="component" value="Unassembled WGS sequence"/>
</dbReference>
<sequence>MLEDEKLLEVVRECDHEDWRECYHGEHAASSYDPDNCTQYLIDGGMRNVWNPVTNCELLFDVEADPARKRT</sequence>
<dbReference type="AlphaFoldDB" id="A0ABD5QAF3"/>
<dbReference type="EMBL" id="JBHSJG010000007">
    <property type="protein sequence ID" value="MFC4986738.1"/>
    <property type="molecule type" value="Genomic_DNA"/>
</dbReference>
<keyword evidence="2" id="KW-1185">Reference proteome</keyword>
<proteinExistence type="predicted"/>
<dbReference type="RefSeq" id="WP_224828984.1">
    <property type="nucleotide sequence ID" value="NZ_JAIVEF010000016.1"/>
</dbReference>
<reference evidence="1 2" key="1">
    <citation type="journal article" date="2019" name="Int. J. Syst. Evol. Microbiol.">
        <title>The Global Catalogue of Microorganisms (GCM) 10K type strain sequencing project: providing services to taxonomists for standard genome sequencing and annotation.</title>
        <authorList>
            <consortium name="The Broad Institute Genomics Platform"/>
            <consortium name="The Broad Institute Genome Sequencing Center for Infectious Disease"/>
            <person name="Wu L."/>
            <person name="Ma J."/>
        </authorList>
    </citation>
    <scope>NUCLEOTIDE SEQUENCE [LARGE SCALE GENOMIC DNA]</scope>
    <source>
        <strain evidence="1 2">CGMCC 1.15824</strain>
    </source>
</reference>
<comment type="caution">
    <text evidence="1">The sequence shown here is derived from an EMBL/GenBank/DDBJ whole genome shotgun (WGS) entry which is preliminary data.</text>
</comment>
<organism evidence="1 2">
    <name type="scientific">Saliphagus infecundisoli</name>
    <dbReference type="NCBI Taxonomy" id="1849069"/>
    <lineage>
        <taxon>Archaea</taxon>
        <taxon>Methanobacteriati</taxon>
        <taxon>Methanobacteriota</taxon>
        <taxon>Stenosarchaea group</taxon>
        <taxon>Halobacteria</taxon>
        <taxon>Halobacteriales</taxon>
        <taxon>Natrialbaceae</taxon>
        <taxon>Saliphagus</taxon>
    </lineage>
</organism>